<comment type="function">
    <text evidence="4">Produces ATP from ADP in the presence of a proton gradient across the membrane.</text>
</comment>
<keyword evidence="4" id="KW-0375">Hydrogen ion transport</keyword>
<dbReference type="NCBIfam" id="TIGR00309">
    <property type="entry name" value="V_ATPase_subD"/>
    <property type="match status" value="1"/>
</dbReference>
<keyword evidence="3 4" id="KW-0406">Ion transport</keyword>
<name>W8TPG4_PEPAC</name>
<dbReference type="Gene3D" id="1.10.287.3240">
    <property type="match status" value="1"/>
</dbReference>
<dbReference type="eggNOG" id="COG1394">
    <property type="taxonomic scope" value="Bacteria"/>
</dbReference>
<keyword evidence="2 4" id="KW-0813">Transport</keyword>
<evidence type="ECO:0000256" key="3">
    <source>
        <dbReference type="ARBA" id="ARBA00023065"/>
    </source>
</evidence>
<dbReference type="KEGG" id="eac:EAL2_808p05240"/>
<dbReference type="GO" id="GO:0046961">
    <property type="term" value="F:proton-transporting ATPase activity, rotational mechanism"/>
    <property type="evidence" value="ECO:0007669"/>
    <property type="project" value="InterPro"/>
</dbReference>
<dbReference type="HAMAP" id="MF_00271">
    <property type="entry name" value="ATP_synth_D_arch"/>
    <property type="match status" value="1"/>
</dbReference>
<dbReference type="HOGENOM" id="CLU_069688_2_1_9"/>
<organism evidence="6 7">
    <name type="scientific">Peptoclostridium acidaminophilum DSM 3953</name>
    <dbReference type="NCBI Taxonomy" id="1286171"/>
    <lineage>
        <taxon>Bacteria</taxon>
        <taxon>Bacillati</taxon>
        <taxon>Bacillota</taxon>
        <taxon>Clostridia</taxon>
        <taxon>Peptostreptococcales</taxon>
        <taxon>Peptoclostridiaceae</taxon>
        <taxon>Peptoclostridium</taxon>
    </lineage>
</organism>
<protein>
    <recommendedName>
        <fullName evidence="4">V-type ATP synthase subunit D</fullName>
    </recommendedName>
    <alternativeName>
        <fullName evidence="4">V-ATPase subunit D</fullName>
    </alternativeName>
</protein>
<comment type="similarity">
    <text evidence="1 4">Belongs to the V-ATPase D subunit family.</text>
</comment>
<dbReference type="PANTHER" id="PTHR11671">
    <property type="entry name" value="V-TYPE ATP SYNTHASE SUBUNIT D"/>
    <property type="match status" value="1"/>
</dbReference>
<evidence type="ECO:0000256" key="4">
    <source>
        <dbReference type="HAMAP-Rule" id="MF_00271"/>
    </source>
</evidence>
<keyword evidence="6" id="KW-0614">Plasmid</keyword>
<gene>
    <name evidence="4 6" type="primary">atpD</name>
    <name evidence="6" type="ORF">EAL2_808p05240</name>
</gene>
<keyword evidence="5" id="KW-0175">Coiled coil</keyword>
<accession>W8TPG4</accession>
<dbReference type="GO" id="GO:0005524">
    <property type="term" value="F:ATP binding"/>
    <property type="evidence" value="ECO:0007669"/>
    <property type="project" value="UniProtKB-UniRule"/>
</dbReference>
<evidence type="ECO:0000256" key="1">
    <source>
        <dbReference type="ARBA" id="ARBA00005850"/>
    </source>
</evidence>
<evidence type="ECO:0000313" key="7">
    <source>
        <dbReference type="Proteomes" id="UP000019591"/>
    </source>
</evidence>
<dbReference type="GO" id="GO:0046933">
    <property type="term" value="F:proton-transporting ATP synthase activity, rotational mechanism"/>
    <property type="evidence" value="ECO:0007669"/>
    <property type="project" value="UniProtKB-UniRule"/>
</dbReference>
<dbReference type="PATRIC" id="fig|1286171.3.peg.2708"/>
<dbReference type="InterPro" id="IPR002699">
    <property type="entry name" value="V_ATPase_D"/>
</dbReference>
<evidence type="ECO:0000313" key="6">
    <source>
        <dbReference type="EMBL" id="AHM58027.1"/>
    </source>
</evidence>
<dbReference type="NCBIfam" id="NF001543">
    <property type="entry name" value="PRK00373.1-2"/>
    <property type="match status" value="1"/>
</dbReference>
<evidence type="ECO:0000256" key="5">
    <source>
        <dbReference type="SAM" id="Coils"/>
    </source>
</evidence>
<dbReference type="Proteomes" id="UP000019591">
    <property type="component" value="Plasmid EAL2_808p"/>
</dbReference>
<dbReference type="EMBL" id="CP007453">
    <property type="protein sequence ID" value="AHM58027.1"/>
    <property type="molecule type" value="Genomic_DNA"/>
</dbReference>
<dbReference type="AlphaFoldDB" id="W8TPG4"/>
<geneLocation type="plasmid" evidence="6 7">
    <name>EAL2_808p</name>
</geneLocation>
<keyword evidence="4" id="KW-0066">ATP synthesis</keyword>
<keyword evidence="7" id="KW-1185">Reference proteome</keyword>
<sequence length="220" mass="25286">MPGKRVNPTRMELNRLKKKLAAAIRGHRLLKDKRDELMQQFMELVRENKKLREKVDEAISSANSHLAFASASMPREAADVAVMVSMQEVALDLKANNVMGVSIPVFDIQERTPDKSSIYPYGFAFTSADLDCGIKLLQDNLADMLRLAQVEKSCQLLAAEIEKTRRRVNALEYFMIPEMQSNIRLITMKLDENERSNQVRLMKVKEMILEDTHRYSEKLK</sequence>
<proteinExistence type="inferred from homology"/>
<dbReference type="OrthoDB" id="9781718at2"/>
<evidence type="ECO:0000256" key="2">
    <source>
        <dbReference type="ARBA" id="ARBA00022448"/>
    </source>
</evidence>
<reference evidence="6 7" key="1">
    <citation type="journal article" date="2014" name="Genome Announc.">
        <title>Complete Genome Sequence of Amino Acid-Utilizing Eubacterium acidaminophilum al-2 (DSM 3953).</title>
        <authorList>
            <person name="Poehlein A."/>
            <person name="Andreesen J.R."/>
            <person name="Daniel R."/>
        </authorList>
    </citation>
    <scope>NUCLEOTIDE SEQUENCE [LARGE SCALE GENOMIC DNA]</scope>
    <source>
        <strain evidence="6 7">DSM 3953</strain>
        <plasmid evidence="7">Plasmid EAL2_808p</plasmid>
    </source>
</reference>
<dbReference type="Pfam" id="PF01813">
    <property type="entry name" value="ATP-synt_D"/>
    <property type="match status" value="1"/>
</dbReference>
<feature type="coiled-coil region" evidence="5">
    <location>
        <begin position="27"/>
        <end position="61"/>
    </location>
</feature>
<dbReference type="GO" id="GO:0042777">
    <property type="term" value="P:proton motive force-driven plasma membrane ATP synthesis"/>
    <property type="evidence" value="ECO:0007669"/>
    <property type="project" value="UniProtKB-UniRule"/>
</dbReference>
<dbReference type="RefSeq" id="WP_025436874.1">
    <property type="nucleotide sequence ID" value="NZ_CP007453.1"/>
</dbReference>